<gene>
    <name evidence="1" type="ORF">EDD55_11243</name>
</gene>
<comment type="caution">
    <text evidence="1">The sequence shown here is derived from an EMBL/GenBank/DDBJ whole genome shotgun (WGS) entry which is preliminary data.</text>
</comment>
<dbReference type="AlphaFoldDB" id="A0A4R3J6R6"/>
<keyword evidence="2" id="KW-1185">Reference proteome</keyword>
<evidence type="ECO:0000313" key="1">
    <source>
        <dbReference type="EMBL" id="TCS60150.1"/>
    </source>
</evidence>
<organism evidence="1 2">
    <name type="scientific">Varunaivibrio sulfuroxidans</name>
    <dbReference type="NCBI Taxonomy" id="1773489"/>
    <lineage>
        <taxon>Bacteria</taxon>
        <taxon>Pseudomonadati</taxon>
        <taxon>Pseudomonadota</taxon>
        <taxon>Alphaproteobacteria</taxon>
        <taxon>Rhodospirillales</taxon>
        <taxon>Magnetovibrionaceae</taxon>
        <taxon>Varunaivibrio</taxon>
    </lineage>
</organism>
<protein>
    <submittedName>
        <fullName evidence="1">Uncharacterized protein</fullName>
    </submittedName>
</protein>
<name>A0A4R3J6R6_9PROT</name>
<evidence type="ECO:0000313" key="2">
    <source>
        <dbReference type="Proteomes" id="UP000295304"/>
    </source>
</evidence>
<accession>A0A4R3J6R6</accession>
<dbReference type="Proteomes" id="UP000295304">
    <property type="component" value="Unassembled WGS sequence"/>
</dbReference>
<reference evidence="1 2" key="1">
    <citation type="submission" date="2019-03" db="EMBL/GenBank/DDBJ databases">
        <title>Genomic Encyclopedia of Type Strains, Phase IV (KMG-IV): sequencing the most valuable type-strain genomes for metagenomic binning, comparative biology and taxonomic classification.</title>
        <authorList>
            <person name="Goeker M."/>
        </authorList>
    </citation>
    <scope>NUCLEOTIDE SEQUENCE [LARGE SCALE GENOMIC DNA]</scope>
    <source>
        <strain evidence="1 2">DSM 101688</strain>
    </source>
</reference>
<sequence>MRRHGFCAAHRTPLWTPLHFSGSIFSQRDNIAARFLFTVSHVFSTRCEHGFFDSKGVFIFAIDDFQYKRVPQAPLQFA</sequence>
<proteinExistence type="predicted"/>
<dbReference type="EMBL" id="SLZW01000012">
    <property type="protein sequence ID" value="TCS60150.1"/>
    <property type="molecule type" value="Genomic_DNA"/>
</dbReference>